<keyword evidence="6 8" id="KW-0342">GTP-binding</keyword>
<dbReference type="PROSITE" id="PS51722">
    <property type="entry name" value="G_TR_2"/>
    <property type="match status" value="1"/>
</dbReference>
<keyword evidence="3 8" id="KW-0396">Initiation factor</keyword>
<evidence type="ECO:0000313" key="11">
    <source>
        <dbReference type="EMBL" id="MBM3281885.1"/>
    </source>
</evidence>
<dbReference type="SUPFAM" id="SSF52156">
    <property type="entry name" value="Initiation factor IF2/eIF5b, domain 3"/>
    <property type="match status" value="1"/>
</dbReference>
<evidence type="ECO:0000256" key="1">
    <source>
        <dbReference type="ARBA" id="ARBA00007733"/>
    </source>
</evidence>
<organism evidence="11 12">
    <name type="scientific">Candidatus Iainarchaeum sp</name>
    <dbReference type="NCBI Taxonomy" id="3101447"/>
    <lineage>
        <taxon>Archaea</taxon>
        <taxon>Candidatus Iainarchaeota</taxon>
        <taxon>Candidatus Iainarchaeia</taxon>
        <taxon>Candidatus Iainarchaeales</taxon>
        <taxon>Candidatus Iainarchaeaceae</taxon>
        <taxon>Candidatus Iainarchaeum</taxon>
    </lineage>
</organism>
<dbReference type="HAMAP" id="MF_00100_A">
    <property type="entry name" value="IF_2_A"/>
    <property type="match status" value="1"/>
</dbReference>
<comment type="similarity">
    <text evidence="1 8 9">Belongs to the TRAFAC class translation factor GTPase superfamily. Classic translation factor GTPase family. IF-2 subfamily.</text>
</comment>
<dbReference type="Gene3D" id="2.40.30.10">
    <property type="entry name" value="Translation factors"/>
    <property type="match status" value="2"/>
</dbReference>
<dbReference type="AlphaFoldDB" id="A0A8T4C9P7"/>
<dbReference type="InterPro" id="IPR004544">
    <property type="entry name" value="TF_aIF-2_arc"/>
</dbReference>
<keyword evidence="4 8" id="KW-0547">Nucleotide-binding</keyword>
<dbReference type="InterPro" id="IPR029459">
    <property type="entry name" value="EFTU-type"/>
</dbReference>
<dbReference type="PANTHER" id="PTHR43381:SF4">
    <property type="entry name" value="EUKARYOTIC TRANSLATION INITIATION FACTOR 5B"/>
    <property type="match status" value="1"/>
</dbReference>
<evidence type="ECO:0000256" key="5">
    <source>
        <dbReference type="ARBA" id="ARBA00022917"/>
    </source>
</evidence>
<evidence type="ECO:0000256" key="2">
    <source>
        <dbReference type="ARBA" id="ARBA00020166"/>
    </source>
</evidence>
<sequence length="594" mass="65170">MTTTLHQLRTPIVAVLGHVDAGKTSFLDNVRSTNVAAKEAGFITQHIGATEVPVQTIKDIAGPLVQKFGFKLSIPGLLFIDTPGHEAFTNLRERGSSIADLAVLMVDAQKGLQAQTKEAITILRNYKVPFLVCINKIDLIDGYETKPGSFLANVNTQPTYVQQKLDERVYTILGELHELGFQSERFDRVHDTTKEIALIPVCVSTGEGIPETLVFLAGLAQKFLEQNLKLEADGPGKGTCLEVRDEKGLGTTLDVILYDGKLSVGDVFVVAGKNGVIESKIRALLRPNILTDIRVAEKFVSVKDAYAATGVKISAPNLNDALAGSPFLVVKNGNEKEIIEKEVKRIKIESDNVGIILKTDTLGSLEALVKLIHSHHIKVKRADVGEITRRDVLEAAAIRAKDPYLGVIFAFNTLIQDAARKDAQLAQIPIFESNIVYSITEEYVKWVQQQEAEKNKRLLEQAIFPAKIQFLPGFAFRNSKPAVVGVRVVEGRLKNGVELMNSTGELVGRVQAIQSENESVTIAEKNAEVAVSISDAVVGRNLFENDVLYTVLTPNMLVTLKKINAQLSEDEKDLLVFVTQLNSRSSTNNVEREE</sequence>
<evidence type="ECO:0000259" key="10">
    <source>
        <dbReference type="PROSITE" id="PS51722"/>
    </source>
</evidence>
<evidence type="ECO:0000313" key="12">
    <source>
        <dbReference type="Proteomes" id="UP000774699"/>
    </source>
</evidence>
<dbReference type="GO" id="GO:0005737">
    <property type="term" value="C:cytoplasm"/>
    <property type="evidence" value="ECO:0007669"/>
    <property type="project" value="TreeGrafter"/>
</dbReference>
<gene>
    <name evidence="8 11" type="primary">infB</name>
    <name evidence="11" type="ORF">FJY86_00905</name>
</gene>
<proteinExistence type="inferred from homology"/>
<dbReference type="Gene3D" id="3.40.50.300">
    <property type="entry name" value="P-loop containing nucleotide triphosphate hydrolases"/>
    <property type="match status" value="1"/>
</dbReference>
<dbReference type="CDD" id="cd01887">
    <property type="entry name" value="IF2_eIF5B"/>
    <property type="match status" value="1"/>
</dbReference>
<dbReference type="Gene3D" id="3.40.50.10050">
    <property type="entry name" value="Translation initiation factor IF- 2, domain 3"/>
    <property type="match status" value="1"/>
</dbReference>
<feature type="binding site" evidence="8">
    <location>
        <begin position="17"/>
        <end position="24"/>
    </location>
    <ligand>
        <name>GTP</name>
        <dbReference type="ChEBI" id="CHEBI:37565"/>
    </ligand>
</feature>
<dbReference type="InterPro" id="IPR027417">
    <property type="entry name" value="P-loop_NTPase"/>
</dbReference>
<comment type="caution">
    <text evidence="11">The sequence shown here is derived from an EMBL/GenBank/DDBJ whole genome shotgun (WGS) entry which is preliminary data.</text>
</comment>
<evidence type="ECO:0000256" key="4">
    <source>
        <dbReference type="ARBA" id="ARBA00022741"/>
    </source>
</evidence>
<dbReference type="Pfam" id="PF14578">
    <property type="entry name" value="GTP_EFTU_D4"/>
    <property type="match status" value="1"/>
</dbReference>
<comment type="function">
    <text evidence="7 8 9">Function in general translation initiation by promoting the binding of the formylmethionine-tRNA to ribosomes. Seems to function along with eIF-2.</text>
</comment>
<dbReference type="Pfam" id="PF11987">
    <property type="entry name" value="IF-2"/>
    <property type="match status" value="1"/>
</dbReference>
<dbReference type="InterPro" id="IPR015760">
    <property type="entry name" value="TIF_IF2"/>
</dbReference>
<evidence type="ECO:0000256" key="7">
    <source>
        <dbReference type="ARBA" id="ARBA00024852"/>
    </source>
</evidence>
<dbReference type="SUPFAM" id="SSF50447">
    <property type="entry name" value="Translation proteins"/>
    <property type="match status" value="1"/>
</dbReference>
<dbReference type="GO" id="GO:0003924">
    <property type="term" value="F:GTPase activity"/>
    <property type="evidence" value="ECO:0007669"/>
    <property type="project" value="UniProtKB-UniRule"/>
</dbReference>
<dbReference type="GO" id="GO:0003743">
    <property type="term" value="F:translation initiation factor activity"/>
    <property type="evidence" value="ECO:0007669"/>
    <property type="project" value="UniProtKB-UniRule"/>
</dbReference>
<dbReference type="InterPro" id="IPR000795">
    <property type="entry name" value="T_Tr_GTP-bd_dom"/>
</dbReference>
<feature type="binding site" evidence="8">
    <location>
        <begin position="135"/>
        <end position="138"/>
    </location>
    <ligand>
        <name>GTP</name>
        <dbReference type="ChEBI" id="CHEBI:37565"/>
    </ligand>
</feature>
<accession>A0A8T4C9P7</accession>
<reference evidence="11" key="1">
    <citation type="submission" date="2019-03" db="EMBL/GenBank/DDBJ databases">
        <title>Lake Tanganyika Metagenome-Assembled Genomes (MAGs).</title>
        <authorList>
            <person name="Tran P."/>
        </authorList>
    </citation>
    <scope>NUCLEOTIDE SEQUENCE</scope>
    <source>
        <strain evidence="11">M_DeepCast_50m_m2_156</strain>
    </source>
</reference>
<keyword evidence="5 8" id="KW-0648">Protein biosynthesis</keyword>
<dbReference type="PANTHER" id="PTHR43381">
    <property type="entry name" value="TRANSLATION INITIATION FACTOR IF-2-RELATED"/>
    <property type="match status" value="1"/>
</dbReference>
<dbReference type="NCBIfam" id="TIGR00231">
    <property type="entry name" value="small_GTP"/>
    <property type="match status" value="1"/>
</dbReference>
<dbReference type="PRINTS" id="PR00315">
    <property type="entry name" value="ELONGATNFCT"/>
</dbReference>
<dbReference type="Pfam" id="PF00009">
    <property type="entry name" value="GTP_EFTU"/>
    <property type="match status" value="1"/>
</dbReference>
<evidence type="ECO:0000256" key="8">
    <source>
        <dbReference type="HAMAP-Rule" id="MF_00100"/>
    </source>
</evidence>
<dbReference type="InterPro" id="IPR036925">
    <property type="entry name" value="TIF_IF2_dom3_sf"/>
</dbReference>
<dbReference type="CDD" id="cd03703">
    <property type="entry name" value="aeIF5B_II"/>
    <property type="match status" value="1"/>
</dbReference>
<dbReference type="GO" id="GO:0005525">
    <property type="term" value="F:GTP binding"/>
    <property type="evidence" value="ECO:0007669"/>
    <property type="project" value="UniProtKB-KW"/>
</dbReference>
<evidence type="ECO:0000256" key="3">
    <source>
        <dbReference type="ARBA" id="ARBA00022540"/>
    </source>
</evidence>
<feature type="domain" description="Tr-type G" evidence="10">
    <location>
        <begin position="8"/>
        <end position="225"/>
    </location>
</feature>
<dbReference type="InterPro" id="IPR005225">
    <property type="entry name" value="Small_GTP-bd"/>
</dbReference>
<evidence type="ECO:0000256" key="6">
    <source>
        <dbReference type="ARBA" id="ARBA00023134"/>
    </source>
</evidence>
<dbReference type="NCBIfam" id="TIGR00491">
    <property type="entry name" value="aIF-2"/>
    <property type="match status" value="1"/>
</dbReference>
<evidence type="ECO:0000256" key="9">
    <source>
        <dbReference type="RuleBase" id="RU000644"/>
    </source>
</evidence>
<dbReference type="EMBL" id="VGJJ01000003">
    <property type="protein sequence ID" value="MBM3281885.1"/>
    <property type="molecule type" value="Genomic_DNA"/>
</dbReference>
<dbReference type="NCBIfam" id="NF003078">
    <property type="entry name" value="PRK04004.1"/>
    <property type="match status" value="1"/>
</dbReference>
<dbReference type="InterPro" id="IPR009000">
    <property type="entry name" value="Transl_B-barrel_sf"/>
</dbReference>
<protein>
    <recommendedName>
        <fullName evidence="2 8">Probable translation initiation factor IF-2</fullName>
    </recommendedName>
</protein>
<dbReference type="FunFam" id="3.40.50.10050:FF:000001">
    <property type="entry name" value="Translation initiation factor IF-2"/>
    <property type="match status" value="1"/>
</dbReference>
<dbReference type="InterPro" id="IPR023115">
    <property type="entry name" value="TIF_IF2_dom3"/>
</dbReference>
<dbReference type="SUPFAM" id="SSF52540">
    <property type="entry name" value="P-loop containing nucleoside triphosphate hydrolases"/>
    <property type="match status" value="1"/>
</dbReference>
<name>A0A8T4C9P7_9ARCH</name>
<dbReference type="FunFam" id="3.40.50.300:FF:000112">
    <property type="entry name" value="Eukaryotic translation initiation factor 5B"/>
    <property type="match status" value="1"/>
</dbReference>
<dbReference type="Proteomes" id="UP000774699">
    <property type="component" value="Unassembled WGS sequence"/>
</dbReference>
<feature type="binding site" evidence="8">
    <location>
        <begin position="81"/>
        <end position="85"/>
    </location>
    <ligand>
        <name>GTP</name>
        <dbReference type="ChEBI" id="CHEBI:37565"/>
    </ligand>
</feature>